<reference evidence="4 5" key="1">
    <citation type="submission" date="2013-09" db="EMBL/GenBank/DDBJ databases">
        <title>Whole genome sequencing of Halarchaeum acidiphilum strain MH1-52-1.</title>
        <authorList>
            <person name="Shimane Y."/>
            <person name="Minegishi H."/>
            <person name="Nishi S."/>
            <person name="Echigo A."/>
            <person name="Shuto A."/>
            <person name="Konishi M."/>
            <person name="Ito T."/>
            <person name="Ohkuma M."/>
            <person name="Ohta Y."/>
            <person name="Nagano Y."/>
            <person name="Tsubouchi T."/>
            <person name="Mori K."/>
            <person name="Usui K."/>
            <person name="Kamekura M."/>
            <person name="Usami R."/>
            <person name="Takaki Y."/>
            <person name="Hatada Y."/>
        </authorList>
    </citation>
    <scope>NUCLEOTIDE SEQUENCE [LARGE SCALE GENOMIC DNA]</scope>
    <source>
        <strain evidence="4 5">JCM 16109</strain>
    </source>
</reference>
<dbReference type="Proteomes" id="UP000016986">
    <property type="component" value="Unassembled WGS sequence"/>
</dbReference>
<dbReference type="eggNOG" id="arCOG02918">
    <property type="taxonomic scope" value="Archaea"/>
</dbReference>
<evidence type="ECO:0000313" key="4">
    <source>
        <dbReference type="EMBL" id="GAD53385.1"/>
    </source>
</evidence>
<evidence type="ECO:0000256" key="1">
    <source>
        <dbReference type="ARBA" id="ARBA00022723"/>
    </source>
</evidence>
<dbReference type="SUPFAM" id="SSF49503">
    <property type="entry name" value="Cupredoxins"/>
    <property type="match status" value="1"/>
</dbReference>
<dbReference type="InterPro" id="IPR008972">
    <property type="entry name" value="Cupredoxin"/>
</dbReference>
<comment type="caution">
    <text evidence="4">The sequence shown here is derived from an EMBL/GenBank/DDBJ whole genome shotgun (WGS) entry which is preliminary data.</text>
</comment>
<dbReference type="InterPro" id="IPR000923">
    <property type="entry name" value="BlueCu_1"/>
</dbReference>
<sequence>MVGGPDDLKSEHTVRMVAIDGDEGNGFGYMPSVLWVEPGATVTWKHTANGSSKRVSHTITSMNKGNEKPQFTPKGSAPFDSGVIAGVGPWKDENALRGDLQTHLNGERPNGGFQGPYKLTFEAPKFPSGVYLYMCEDHMFFGMVGAVVVGDVGPNDPGWSPAMTKAPKPMFSDSFDAHLRTIRKTIKNQVSGQ</sequence>
<dbReference type="GO" id="GO:0009055">
    <property type="term" value="F:electron transfer activity"/>
    <property type="evidence" value="ECO:0007669"/>
    <property type="project" value="InterPro"/>
</dbReference>
<organism evidence="4 5">
    <name type="scientific">Halarchaeum acidiphilum MH1-52-1</name>
    <dbReference type="NCBI Taxonomy" id="1261545"/>
    <lineage>
        <taxon>Archaea</taxon>
        <taxon>Methanobacteriati</taxon>
        <taxon>Methanobacteriota</taxon>
        <taxon>Stenosarchaea group</taxon>
        <taxon>Halobacteria</taxon>
        <taxon>Halobacteriales</taxon>
        <taxon>Halobacteriaceae</taxon>
    </lineage>
</organism>
<keyword evidence="5" id="KW-1185">Reference proteome</keyword>
<name>U2YWI2_9EURY</name>
<dbReference type="GO" id="GO:0005507">
    <property type="term" value="F:copper ion binding"/>
    <property type="evidence" value="ECO:0007669"/>
    <property type="project" value="InterPro"/>
</dbReference>
<feature type="domain" description="Blue (type 1) copper" evidence="3">
    <location>
        <begin position="18"/>
        <end position="149"/>
    </location>
</feature>
<keyword evidence="2" id="KW-0186">Copper</keyword>
<keyword evidence="1" id="KW-0479">Metal-binding</keyword>
<evidence type="ECO:0000256" key="2">
    <source>
        <dbReference type="ARBA" id="ARBA00023008"/>
    </source>
</evidence>
<protein>
    <submittedName>
        <fullName evidence="4">Halocyanin</fullName>
    </submittedName>
</protein>
<gene>
    <name evidence="4" type="ORF">MBEHAL_2145</name>
</gene>
<proteinExistence type="predicted"/>
<evidence type="ECO:0000259" key="3">
    <source>
        <dbReference type="Pfam" id="PF00127"/>
    </source>
</evidence>
<evidence type="ECO:0000313" key="5">
    <source>
        <dbReference type="Proteomes" id="UP000016986"/>
    </source>
</evidence>
<dbReference type="AlphaFoldDB" id="U2YWI2"/>
<dbReference type="Pfam" id="PF00127">
    <property type="entry name" value="Copper-bind"/>
    <property type="match status" value="1"/>
</dbReference>
<accession>U2YWI2</accession>
<dbReference type="EMBL" id="BATA01000063">
    <property type="protein sequence ID" value="GAD53385.1"/>
    <property type="molecule type" value="Genomic_DNA"/>
</dbReference>
<dbReference type="Gene3D" id="2.60.40.420">
    <property type="entry name" value="Cupredoxins - blue copper proteins"/>
    <property type="match status" value="1"/>
</dbReference>